<dbReference type="GO" id="GO:0030170">
    <property type="term" value="F:pyridoxal phosphate binding"/>
    <property type="evidence" value="ECO:0007669"/>
    <property type="project" value="InterPro"/>
</dbReference>
<dbReference type="InterPro" id="IPR050596">
    <property type="entry name" value="AspAT/PAT-like"/>
</dbReference>
<evidence type="ECO:0000259" key="7">
    <source>
        <dbReference type="Pfam" id="PF00155"/>
    </source>
</evidence>
<proteinExistence type="inferred from homology"/>
<dbReference type="RefSeq" id="WP_136867509.1">
    <property type="nucleotide sequence ID" value="NZ_CP046415.1"/>
</dbReference>
<dbReference type="Pfam" id="PF00155">
    <property type="entry name" value="Aminotran_1_2"/>
    <property type="match status" value="1"/>
</dbReference>
<dbReference type="Gene3D" id="3.90.1150.10">
    <property type="entry name" value="Aspartate Aminotransferase, domain 1"/>
    <property type="match status" value="1"/>
</dbReference>
<organism evidence="8 9">
    <name type="scientific">Guyparkeria halophila</name>
    <dbReference type="NCBI Taxonomy" id="47960"/>
    <lineage>
        <taxon>Bacteria</taxon>
        <taxon>Pseudomonadati</taxon>
        <taxon>Pseudomonadota</taxon>
        <taxon>Gammaproteobacteria</taxon>
        <taxon>Chromatiales</taxon>
        <taxon>Thioalkalibacteraceae</taxon>
        <taxon>Guyparkeria</taxon>
    </lineage>
</organism>
<feature type="domain" description="Aminotransferase class I/classII large" evidence="7">
    <location>
        <begin position="31"/>
        <end position="386"/>
    </location>
</feature>
<dbReference type="InterPro" id="IPR015424">
    <property type="entry name" value="PyrdxlP-dep_Trfase"/>
</dbReference>
<dbReference type="EMBL" id="CP046415">
    <property type="protein sequence ID" value="QGT79201.1"/>
    <property type="molecule type" value="Genomic_DNA"/>
</dbReference>
<dbReference type="SUPFAM" id="SSF53383">
    <property type="entry name" value="PLP-dependent transferases"/>
    <property type="match status" value="1"/>
</dbReference>
<dbReference type="KEGG" id="ghl:GM160_10045"/>
<dbReference type="Gene3D" id="3.40.640.10">
    <property type="entry name" value="Type I PLP-dependent aspartate aminotransferase-like (Major domain)"/>
    <property type="match status" value="1"/>
</dbReference>
<dbReference type="Proteomes" id="UP000427716">
    <property type="component" value="Chromosome"/>
</dbReference>
<dbReference type="CDD" id="cd00609">
    <property type="entry name" value="AAT_like"/>
    <property type="match status" value="1"/>
</dbReference>
<comment type="similarity">
    <text evidence="2 6">Belongs to the class-I pyridoxal-phosphate-dependent aminotransferase family.</text>
</comment>
<evidence type="ECO:0000256" key="1">
    <source>
        <dbReference type="ARBA" id="ARBA00001933"/>
    </source>
</evidence>
<evidence type="ECO:0000256" key="6">
    <source>
        <dbReference type="RuleBase" id="RU000481"/>
    </source>
</evidence>
<protein>
    <recommendedName>
        <fullName evidence="6">Aminotransferase</fullName>
        <ecNumber evidence="6">2.6.1.-</ecNumber>
    </recommendedName>
</protein>
<keyword evidence="3 6" id="KW-0032">Aminotransferase</keyword>
<evidence type="ECO:0000313" key="9">
    <source>
        <dbReference type="Proteomes" id="UP000427716"/>
    </source>
</evidence>
<evidence type="ECO:0000256" key="3">
    <source>
        <dbReference type="ARBA" id="ARBA00022576"/>
    </source>
</evidence>
<comment type="cofactor">
    <cofactor evidence="1 6">
        <name>pyridoxal 5'-phosphate</name>
        <dbReference type="ChEBI" id="CHEBI:597326"/>
    </cofactor>
</comment>
<evidence type="ECO:0000313" key="8">
    <source>
        <dbReference type="EMBL" id="QGT79201.1"/>
    </source>
</evidence>
<dbReference type="GO" id="GO:0008483">
    <property type="term" value="F:transaminase activity"/>
    <property type="evidence" value="ECO:0007669"/>
    <property type="project" value="UniProtKB-KW"/>
</dbReference>
<accession>A0A6I6D6W3</accession>
<evidence type="ECO:0000256" key="2">
    <source>
        <dbReference type="ARBA" id="ARBA00007441"/>
    </source>
</evidence>
<dbReference type="InterPro" id="IPR004838">
    <property type="entry name" value="NHTrfase_class1_PyrdxlP-BS"/>
</dbReference>
<dbReference type="InterPro" id="IPR015421">
    <property type="entry name" value="PyrdxlP-dep_Trfase_major"/>
</dbReference>
<sequence length="393" mass="41945">MNLSDRVRRVRPSPTLAVTAKAAELRAAGRDIISLGAGEPDFDTPKHIGEAGIQAIRDGFTRYTAVEGIVELRQAIVDKLKNDQGLEYGLDQVIVSTGGKQSIFNLCQALLNPGDEAIITAPYWVSYPDMVRLAGGEPVIVSAGQDQGFKMSPRQLAASITDKTRLVMLNSPSNPTGVAYTREDWAQLADVLRDHPEIVIATDDMYEKILWADEPFSNIAMVAPDLLPRTVVLNGVSKAYAMTGWRIGYAAGPADLIKAMKVIQSQSTSGACSIAQKAACEAIAGDQSEIDAMVSAFRERHDFIVDALNELPGVSCLPGQGAFYSFPDVSAAMKALGVEDDVAFSEHLLEQAGVAVVPGSAFGAPGHVRLSYATSLDALREAIDRIRAVLSAA</sequence>
<dbReference type="PANTHER" id="PTHR46383">
    <property type="entry name" value="ASPARTATE AMINOTRANSFERASE"/>
    <property type="match status" value="1"/>
</dbReference>
<gene>
    <name evidence="8" type="ORF">GM160_10045</name>
</gene>
<dbReference type="InterPro" id="IPR015422">
    <property type="entry name" value="PyrdxlP-dep_Trfase_small"/>
</dbReference>
<evidence type="ECO:0000256" key="5">
    <source>
        <dbReference type="ARBA" id="ARBA00022898"/>
    </source>
</evidence>
<dbReference type="GO" id="GO:0006520">
    <property type="term" value="P:amino acid metabolic process"/>
    <property type="evidence" value="ECO:0007669"/>
    <property type="project" value="InterPro"/>
</dbReference>
<dbReference type="FunFam" id="3.40.640.10:FF:000033">
    <property type="entry name" value="Aspartate aminotransferase"/>
    <property type="match status" value="1"/>
</dbReference>
<dbReference type="PROSITE" id="PS00105">
    <property type="entry name" value="AA_TRANSFER_CLASS_1"/>
    <property type="match status" value="1"/>
</dbReference>
<evidence type="ECO:0000256" key="4">
    <source>
        <dbReference type="ARBA" id="ARBA00022679"/>
    </source>
</evidence>
<dbReference type="AlphaFoldDB" id="A0A6I6D6W3"/>
<name>A0A6I6D6W3_9GAMM</name>
<keyword evidence="5" id="KW-0663">Pyridoxal phosphate</keyword>
<dbReference type="EC" id="2.6.1.-" evidence="6"/>
<keyword evidence="9" id="KW-1185">Reference proteome</keyword>
<dbReference type="InterPro" id="IPR004839">
    <property type="entry name" value="Aminotransferase_I/II_large"/>
</dbReference>
<reference evidence="8 9" key="1">
    <citation type="submission" date="2019-11" db="EMBL/GenBank/DDBJ databases">
        <authorList>
            <person name="Zhang J."/>
            <person name="Sun C."/>
        </authorList>
    </citation>
    <scope>NUCLEOTIDE SEQUENCE [LARGE SCALE GENOMIC DNA]</scope>
    <source>
        <strain evidence="9">sp2</strain>
    </source>
</reference>
<dbReference type="PANTHER" id="PTHR46383:SF1">
    <property type="entry name" value="ASPARTATE AMINOTRANSFERASE"/>
    <property type="match status" value="1"/>
</dbReference>
<keyword evidence="4 6" id="KW-0808">Transferase</keyword>